<feature type="domain" description="Zinc-ribbon" evidence="7">
    <location>
        <begin position="3"/>
        <end position="25"/>
    </location>
</feature>
<evidence type="ECO:0000259" key="7">
    <source>
        <dbReference type="Pfam" id="PF13240"/>
    </source>
</evidence>
<comment type="caution">
    <text evidence="8">The sequence shown here is derived from an EMBL/GenBank/DDBJ whole genome shotgun (WGS) entry which is preliminary data.</text>
</comment>
<evidence type="ECO:0000256" key="3">
    <source>
        <dbReference type="ARBA" id="ARBA00022989"/>
    </source>
</evidence>
<dbReference type="InterPro" id="IPR026870">
    <property type="entry name" value="Zinc_ribbon_dom"/>
</dbReference>
<evidence type="ECO:0000256" key="6">
    <source>
        <dbReference type="SAM" id="Phobius"/>
    </source>
</evidence>
<reference evidence="8 9" key="1">
    <citation type="submission" date="2020-12" db="EMBL/GenBank/DDBJ databases">
        <title>Whole genome sequences of gut porcine anaerobes.</title>
        <authorList>
            <person name="Kubasova T."/>
            <person name="Jahodarova E."/>
            <person name="Rychlik I."/>
        </authorList>
    </citation>
    <scope>NUCLEOTIDE SEQUENCE [LARGE SCALE GENOMIC DNA]</scope>
    <source>
        <strain evidence="8 9">An867</strain>
    </source>
</reference>
<evidence type="ECO:0000313" key="9">
    <source>
        <dbReference type="Proteomes" id="UP001299220"/>
    </source>
</evidence>
<evidence type="ECO:0000256" key="4">
    <source>
        <dbReference type="ARBA" id="ARBA00023136"/>
    </source>
</evidence>
<dbReference type="InterPro" id="IPR019109">
    <property type="entry name" value="MamF_MmsF"/>
</dbReference>
<evidence type="ECO:0000256" key="5">
    <source>
        <dbReference type="SAM" id="MobiDB-lite"/>
    </source>
</evidence>
<feature type="region of interest" description="Disordered" evidence="5">
    <location>
        <begin position="27"/>
        <end position="63"/>
    </location>
</feature>
<comment type="subcellular location">
    <subcellularLocation>
        <location evidence="1">Membrane</location>
        <topology evidence="1">Multi-pass membrane protein</topology>
    </subcellularLocation>
</comment>
<evidence type="ECO:0000256" key="1">
    <source>
        <dbReference type="ARBA" id="ARBA00004141"/>
    </source>
</evidence>
<dbReference type="Pfam" id="PF09685">
    <property type="entry name" value="MamF_MmsF"/>
    <property type="match status" value="1"/>
</dbReference>
<accession>A0ABS9CQR4</accession>
<keyword evidence="4 6" id="KW-0472">Membrane</keyword>
<evidence type="ECO:0000256" key="2">
    <source>
        <dbReference type="ARBA" id="ARBA00022692"/>
    </source>
</evidence>
<feature type="compositionally biased region" description="Pro residues" evidence="5">
    <location>
        <begin position="35"/>
        <end position="63"/>
    </location>
</feature>
<dbReference type="EMBL" id="JAFBIT010000002">
    <property type="protein sequence ID" value="MCF2652502.1"/>
    <property type="molecule type" value="Genomic_DNA"/>
</dbReference>
<evidence type="ECO:0000313" key="8">
    <source>
        <dbReference type="EMBL" id="MCF2652502.1"/>
    </source>
</evidence>
<proteinExistence type="predicted"/>
<feature type="transmembrane region" description="Helical" evidence="6">
    <location>
        <begin position="133"/>
        <end position="164"/>
    </location>
</feature>
<keyword evidence="3 6" id="KW-1133">Transmembrane helix</keyword>
<feature type="transmembrane region" description="Helical" evidence="6">
    <location>
        <begin position="94"/>
        <end position="113"/>
    </location>
</feature>
<gene>
    <name evidence="8" type="ORF">JQM67_07800</name>
</gene>
<dbReference type="Proteomes" id="UP001299220">
    <property type="component" value="Unassembled WGS sequence"/>
</dbReference>
<dbReference type="RefSeq" id="WP_235323553.1">
    <property type="nucleotide sequence ID" value="NZ_JAFBIT010000002.1"/>
</dbReference>
<keyword evidence="9" id="KW-1185">Reference proteome</keyword>
<sequence length="190" mass="20126">MAFCPKCGSQLAEGGTFCAVCGTPVAQPESAPVQQPAPNPYQPEPAPVQQPVPPQQPAPNPYQPVPQYAPVQPAYNPNDHTADFTAEDISKNKVVAMAAYVLGMIGIVIALLASPESPYASFHSRQALKLEIISQLLLVVSLVLCWTFIVPILGGIALAVVYVVRIICFFQVCGGKAKDAAIVGSLPFLK</sequence>
<protein>
    <submittedName>
        <fullName evidence="8">Zinc-ribbon domain-containing protein</fullName>
    </submittedName>
</protein>
<keyword evidence="2 6" id="KW-0812">Transmembrane</keyword>
<name>A0ABS9CQR4_9FIRM</name>
<organism evidence="8 9">
    <name type="scientific">Anaeromassilibacillus senegalensis</name>
    <dbReference type="NCBI Taxonomy" id="1673717"/>
    <lineage>
        <taxon>Bacteria</taxon>
        <taxon>Bacillati</taxon>
        <taxon>Bacillota</taxon>
        <taxon>Clostridia</taxon>
        <taxon>Eubacteriales</taxon>
        <taxon>Acutalibacteraceae</taxon>
        <taxon>Anaeromassilibacillus</taxon>
    </lineage>
</organism>
<dbReference type="Pfam" id="PF13240">
    <property type="entry name" value="Zn_Ribbon_1"/>
    <property type="match status" value="1"/>
</dbReference>